<reference evidence="1" key="2">
    <citation type="submission" date="2023-05" db="EMBL/GenBank/DDBJ databases">
        <authorList>
            <person name="Fouks B."/>
        </authorList>
    </citation>
    <scope>NUCLEOTIDE SEQUENCE</scope>
    <source>
        <strain evidence="1">Stay&amp;Tobe</strain>
        <tissue evidence="1">Testes</tissue>
    </source>
</reference>
<feature type="non-terminal residue" evidence="1">
    <location>
        <position position="1"/>
    </location>
</feature>
<accession>A0AAD7ZU42</accession>
<protein>
    <submittedName>
        <fullName evidence="1">Uncharacterized protein</fullName>
    </submittedName>
</protein>
<dbReference type="AlphaFoldDB" id="A0AAD7ZU42"/>
<name>A0AAD7ZU42_DIPPU</name>
<proteinExistence type="predicted"/>
<feature type="non-terminal residue" evidence="1">
    <location>
        <position position="270"/>
    </location>
</feature>
<comment type="caution">
    <text evidence="1">The sequence shown here is derived from an EMBL/GenBank/DDBJ whole genome shotgun (WGS) entry which is preliminary data.</text>
</comment>
<evidence type="ECO:0000313" key="1">
    <source>
        <dbReference type="EMBL" id="KAJ9586894.1"/>
    </source>
</evidence>
<gene>
    <name evidence="1" type="ORF">L9F63_019512</name>
</gene>
<dbReference type="EMBL" id="JASPKZ010006827">
    <property type="protein sequence ID" value="KAJ9586894.1"/>
    <property type="molecule type" value="Genomic_DNA"/>
</dbReference>
<organism evidence="1 2">
    <name type="scientific">Diploptera punctata</name>
    <name type="common">Pacific beetle cockroach</name>
    <dbReference type="NCBI Taxonomy" id="6984"/>
    <lineage>
        <taxon>Eukaryota</taxon>
        <taxon>Metazoa</taxon>
        <taxon>Ecdysozoa</taxon>
        <taxon>Arthropoda</taxon>
        <taxon>Hexapoda</taxon>
        <taxon>Insecta</taxon>
        <taxon>Pterygota</taxon>
        <taxon>Neoptera</taxon>
        <taxon>Polyneoptera</taxon>
        <taxon>Dictyoptera</taxon>
        <taxon>Blattodea</taxon>
        <taxon>Blaberoidea</taxon>
        <taxon>Blaberidae</taxon>
        <taxon>Diplopterinae</taxon>
        <taxon>Diploptera</taxon>
    </lineage>
</organism>
<reference evidence="1" key="1">
    <citation type="journal article" date="2023" name="IScience">
        <title>Live-bearing cockroach genome reveals convergent evolutionary mechanisms linked to viviparity in insects and beyond.</title>
        <authorList>
            <person name="Fouks B."/>
            <person name="Harrison M.C."/>
            <person name="Mikhailova A.A."/>
            <person name="Marchal E."/>
            <person name="English S."/>
            <person name="Carruthers M."/>
            <person name="Jennings E.C."/>
            <person name="Chiamaka E.L."/>
            <person name="Frigard R.A."/>
            <person name="Pippel M."/>
            <person name="Attardo G.M."/>
            <person name="Benoit J.B."/>
            <person name="Bornberg-Bauer E."/>
            <person name="Tobe S.S."/>
        </authorList>
    </citation>
    <scope>NUCLEOTIDE SEQUENCE</scope>
    <source>
        <strain evidence="1">Stay&amp;Tobe</strain>
    </source>
</reference>
<sequence length="270" mass="30834">SLKNEIRNLQSVKSEPSSVRYQPFLFTSCNNPKFQCRIGLCLLKEKVERGYSSPLLDYQKGIKGENDERLAAISVLTIYLSGIWVTYFCESALYIGWSTGKHNSTLRMSHSPACNKSPRHFGICSRENSKGGGFPPILDRVPPANEPRASLTAIASPRRKINSNARPSRLGAPYRKEKRYSTFFNQIRLISDFRHNTMIPLQTIVKEYQPCMMIAFTTSKWYSFRGHKPRCEKTMINEDDPGSSNRFISVSKEYTNGNQYVPEKLDAQKK</sequence>
<keyword evidence="2" id="KW-1185">Reference proteome</keyword>
<evidence type="ECO:0000313" key="2">
    <source>
        <dbReference type="Proteomes" id="UP001233999"/>
    </source>
</evidence>
<dbReference type="Proteomes" id="UP001233999">
    <property type="component" value="Unassembled WGS sequence"/>
</dbReference>